<dbReference type="SUPFAM" id="SSF55486">
    <property type="entry name" value="Metalloproteases ('zincins'), catalytic domain"/>
    <property type="match status" value="1"/>
</dbReference>
<dbReference type="GO" id="GO:0004222">
    <property type="term" value="F:metalloendopeptidase activity"/>
    <property type="evidence" value="ECO:0007669"/>
    <property type="project" value="UniProtKB-UniRule"/>
</dbReference>
<dbReference type="AlphaFoldDB" id="K2NL89"/>
<feature type="region of interest" description="Disordered" evidence="17">
    <location>
        <begin position="166"/>
        <end position="188"/>
    </location>
</feature>
<dbReference type="GO" id="GO:0006508">
    <property type="term" value="P:proteolysis"/>
    <property type="evidence" value="ECO:0007669"/>
    <property type="project" value="UniProtKB-KW"/>
</dbReference>
<evidence type="ECO:0000313" key="19">
    <source>
        <dbReference type="Proteomes" id="UP000007350"/>
    </source>
</evidence>
<keyword evidence="8 15" id="KW-0862">Zinc</keyword>
<name>K2NL89_TRYCR</name>
<evidence type="ECO:0000256" key="4">
    <source>
        <dbReference type="ARBA" id="ARBA00022670"/>
    </source>
</evidence>
<dbReference type="PANTHER" id="PTHR10942:SF0">
    <property type="entry name" value="LEISHMANOLYSIN-LIKE PEPTIDASE"/>
    <property type="match status" value="1"/>
</dbReference>
<keyword evidence="11" id="KW-0472">Membrane</keyword>
<evidence type="ECO:0000256" key="17">
    <source>
        <dbReference type="SAM" id="MobiDB-lite"/>
    </source>
</evidence>
<comment type="subcellular location">
    <subcellularLocation>
        <location evidence="2">Membrane</location>
    </subcellularLocation>
</comment>
<evidence type="ECO:0000256" key="12">
    <source>
        <dbReference type="ARBA" id="ARBA00023145"/>
    </source>
</evidence>
<keyword evidence="12" id="KW-0865">Zymogen</keyword>
<feature type="binding site" evidence="15">
    <location>
        <position position="179"/>
    </location>
    <ligand>
        <name>Zn(2+)</name>
        <dbReference type="ChEBI" id="CHEBI:29105"/>
        <note>catalytic</note>
    </ligand>
</feature>
<dbReference type="EC" id="3.4.24.-" evidence="16"/>
<evidence type="ECO:0000256" key="6">
    <source>
        <dbReference type="ARBA" id="ARBA00022729"/>
    </source>
</evidence>
<gene>
    <name evidence="18" type="ORF">MOQ_006567</name>
</gene>
<keyword evidence="6" id="KW-0732">Signal</keyword>
<evidence type="ECO:0000256" key="16">
    <source>
        <dbReference type="RuleBase" id="RU366077"/>
    </source>
</evidence>
<organism evidence="18 19">
    <name type="scientific">Trypanosoma cruzi marinkellei</name>
    <dbReference type="NCBI Taxonomy" id="85056"/>
    <lineage>
        <taxon>Eukaryota</taxon>
        <taxon>Discoba</taxon>
        <taxon>Euglenozoa</taxon>
        <taxon>Kinetoplastea</taxon>
        <taxon>Metakinetoplastina</taxon>
        <taxon>Trypanosomatida</taxon>
        <taxon>Trypanosomatidae</taxon>
        <taxon>Trypanosoma</taxon>
        <taxon>Schizotrypanum</taxon>
    </lineage>
</organism>
<evidence type="ECO:0000256" key="3">
    <source>
        <dbReference type="ARBA" id="ARBA00005860"/>
    </source>
</evidence>
<evidence type="ECO:0000256" key="1">
    <source>
        <dbReference type="ARBA" id="ARBA00001249"/>
    </source>
</evidence>
<dbReference type="Pfam" id="PF01457">
    <property type="entry name" value="Peptidase_M8"/>
    <property type="match status" value="1"/>
</dbReference>
<keyword evidence="5 15" id="KW-0479">Metal-binding</keyword>
<evidence type="ECO:0000256" key="14">
    <source>
        <dbReference type="ARBA" id="ARBA00023180"/>
    </source>
</evidence>
<protein>
    <recommendedName>
        <fullName evidence="16">Leishmanolysin-like peptidase</fullName>
        <ecNumber evidence="16">3.4.24.-</ecNumber>
    </recommendedName>
</protein>
<evidence type="ECO:0000313" key="18">
    <source>
        <dbReference type="EMBL" id="EKF29637.1"/>
    </source>
</evidence>
<comment type="catalytic activity">
    <reaction evidence="1">
        <text>Preference for hydrophobic residues at P1 and P1' and basic residues at P2' and P3'. A model nonapeptide is cleaved at -Ala-Tyr-|-Leu-Lys-Lys-.</text>
        <dbReference type="EC" id="3.4.24.36"/>
    </reaction>
</comment>
<comment type="cofactor">
    <cofactor evidence="15 16">
        <name>Zn(2+)</name>
        <dbReference type="ChEBI" id="CHEBI:29105"/>
    </cofactor>
    <text evidence="15 16">Binds 1 zinc ion per subunit.</text>
</comment>
<evidence type="ECO:0000256" key="7">
    <source>
        <dbReference type="ARBA" id="ARBA00022801"/>
    </source>
</evidence>
<dbReference type="Gene3D" id="3.90.132.10">
    <property type="entry name" value="Leishmanolysin , domain 2"/>
    <property type="match status" value="1"/>
</dbReference>
<keyword evidence="14" id="KW-0325">Glycoprotein</keyword>
<feature type="binding site" evidence="15">
    <location>
        <position position="109"/>
    </location>
    <ligand>
        <name>Zn(2+)</name>
        <dbReference type="ChEBI" id="CHEBI:29105"/>
        <note>catalytic</note>
    </ligand>
</feature>
<keyword evidence="10 15" id="KW-0482">Metalloprotease</keyword>
<evidence type="ECO:0000256" key="11">
    <source>
        <dbReference type="ARBA" id="ARBA00023136"/>
    </source>
</evidence>
<keyword evidence="4 16" id="KW-0645">Protease</keyword>
<reference evidence="18 19" key="1">
    <citation type="journal article" date="2012" name="BMC Genomics">
        <title>Comparative genomic analysis of human infective Trypanosoma cruzi lineages with the bat-restricted subspecies T. cruzi marinkellei.</title>
        <authorList>
            <person name="Franzen O."/>
            <person name="Talavera-Lopez C."/>
            <person name="Ochaya S."/>
            <person name="Butler C.E."/>
            <person name="Messenger L.A."/>
            <person name="Lewis M.D."/>
            <person name="Llewellyn M.S."/>
            <person name="Marinkelle C.J."/>
            <person name="Tyler K.M."/>
            <person name="Miles M.A."/>
            <person name="Andersson B."/>
        </authorList>
    </citation>
    <scope>NUCLEOTIDE SEQUENCE [LARGE SCALE GENOMIC DNA]</scope>
    <source>
        <strain evidence="18 19">B7</strain>
    </source>
</reference>
<dbReference type="EMBL" id="AHKC01012827">
    <property type="protein sequence ID" value="EKF29637.1"/>
    <property type="molecule type" value="Genomic_DNA"/>
</dbReference>
<feature type="binding site" evidence="15">
    <location>
        <position position="113"/>
    </location>
    <ligand>
        <name>Zn(2+)</name>
        <dbReference type="ChEBI" id="CHEBI:29105"/>
        <note>catalytic</note>
    </ligand>
</feature>
<dbReference type="OrthoDB" id="250999at2759"/>
<keyword evidence="19" id="KW-1185">Reference proteome</keyword>
<dbReference type="PRINTS" id="PR00782">
    <property type="entry name" value="LSHMANOLYSIN"/>
</dbReference>
<proteinExistence type="inferred from homology"/>
<dbReference type="Gene3D" id="3.10.170.20">
    <property type="match status" value="1"/>
</dbReference>
<evidence type="ECO:0000256" key="5">
    <source>
        <dbReference type="ARBA" id="ARBA00022723"/>
    </source>
</evidence>
<dbReference type="GO" id="GO:0007155">
    <property type="term" value="P:cell adhesion"/>
    <property type="evidence" value="ECO:0007669"/>
    <property type="project" value="UniProtKB-KW"/>
</dbReference>
<evidence type="ECO:0000256" key="9">
    <source>
        <dbReference type="ARBA" id="ARBA00022889"/>
    </source>
</evidence>
<dbReference type="PANTHER" id="PTHR10942">
    <property type="entry name" value="LEISHMANOLYSIN-LIKE PEPTIDASE"/>
    <property type="match status" value="1"/>
</dbReference>
<evidence type="ECO:0000256" key="15">
    <source>
        <dbReference type="PIRSR" id="PIRSR601577-2"/>
    </source>
</evidence>
<keyword evidence="9" id="KW-0130">Cell adhesion</keyword>
<dbReference type="GO" id="GO:0005737">
    <property type="term" value="C:cytoplasm"/>
    <property type="evidence" value="ECO:0007669"/>
    <property type="project" value="TreeGrafter"/>
</dbReference>
<evidence type="ECO:0000256" key="13">
    <source>
        <dbReference type="ARBA" id="ARBA00023157"/>
    </source>
</evidence>
<keyword evidence="13" id="KW-1015">Disulfide bond</keyword>
<dbReference type="InterPro" id="IPR001577">
    <property type="entry name" value="Peptidase_M8"/>
</dbReference>
<sequence length="212" mass="22380">MHDNILAEEAITAAVSLHADRLLVRPPEGPLIVPPFATGSICSRFTVPAGHFSTGVADSDMVLCVAAAPGGVWALPCATLEDGRPVAGAMSIAPAVSFRGCLATRIAAHLMVHAVGFTHPQMASSSMVRHVTGARGRALSVVMNWETAAMAAREHHDCNNIDGMELPDGDGDGRTLESHGSQRHARDERMAPIGGVDVALSWRWVHLLTWAA</sequence>
<dbReference type="GO" id="GO:0046872">
    <property type="term" value="F:metal ion binding"/>
    <property type="evidence" value="ECO:0007669"/>
    <property type="project" value="UniProtKB-KW"/>
</dbReference>
<evidence type="ECO:0000256" key="2">
    <source>
        <dbReference type="ARBA" id="ARBA00004370"/>
    </source>
</evidence>
<keyword evidence="7 16" id="KW-0378">Hydrolase</keyword>
<dbReference type="GO" id="GO:0016020">
    <property type="term" value="C:membrane"/>
    <property type="evidence" value="ECO:0007669"/>
    <property type="project" value="UniProtKB-SubCell"/>
</dbReference>
<dbReference type="Proteomes" id="UP000007350">
    <property type="component" value="Unassembled WGS sequence"/>
</dbReference>
<accession>K2NL89</accession>
<comment type="caution">
    <text evidence="18">The sequence shown here is derived from an EMBL/GenBank/DDBJ whole genome shotgun (WGS) entry which is preliminary data.</text>
</comment>
<evidence type="ECO:0000256" key="10">
    <source>
        <dbReference type="ARBA" id="ARBA00023049"/>
    </source>
</evidence>
<evidence type="ECO:0000256" key="8">
    <source>
        <dbReference type="ARBA" id="ARBA00022833"/>
    </source>
</evidence>
<comment type="similarity">
    <text evidence="3 16">Belongs to the peptidase M8 family.</text>
</comment>